<gene>
    <name evidence="4" type="ORF">R9X50_00484500</name>
</gene>
<evidence type="ECO:0000256" key="2">
    <source>
        <dbReference type="ARBA" id="ARBA00012176"/>
    </source>
</evidence>
<dbReference type="GO" id="GO:0000225">
    <property type="term" value="F:N-acetylglucosaminylphosphatidylinositol deacetylase activity"/>
    <property type="evidence" value="ECO:0007669"/>
    <property type="project" value="UniProtKB-EC"/>
</dbReference>
<proteinExistence type="inferred from homology"/>
<dbReference type="Pfam" id="PF02585">
    <property type="entry name" value="PIG-L"/>
    <property type="match status" value="1"/>
</dbReference>
<dbReference type="SUPFAM" id="SSF102588">
    <property type="entry name" value="LmbE-like"/>
    <property type="match status" value="1"/>
</dbReference>
<keyword evidence="3" id="KW-1133">Transmembrane helix</keyword>
<dbReference type="EMBL" id="CP138586">
    <property type="protein sequence ID" value="WPH01991.1"/>
    <property type="molecule type" value="Genomic_DNA"/>
</dbReference>
<dbReference type="InterPro" id="IPR003737">
    <property type="entry name" value="GlcNAc_PI_deacetylase-related"/>
</dbReference>
<dbReference type="InterPro" id="IPR024078">
    <property type="entry name" value="LmbE-like_dom_sf"/>
</dbReference>
<accession>A0AAQ3M8K6</accession>
<sequence>MGFNTMPSTLNFSLAIQIPVFILVIWIFTSYMAGSFPTLKGKRILLLIAHPDDEAMFFAPALLWLTQPHLQNRLFILCLSSGDADGLGHIRKEELRKSALALGITSSEHVVVIEDAKLPDSMTETWDPKLIASVLQNYFAPKMLSTPTTSAPEAYIDAIITFDQGGVSGHPNHISLFHGATAFIRNLMSRHTGWDSPVKLYTLTTVNVVRKYSSILDSAVTVLMTVFRKKEGGDSPTPLLMFSGPGGVRTAQKAMTTAHKSQMKWFRWGWIGISRYMVVNDLNKVKVL</sequence>
<evidence type="ECO:0000256" key="1">
    <source>
        <dbReference type="ARBA" id="ARBA00006066"/>
    </source>
</evidence>
<dbReference type="Gene3D" id="3.40.50.10320">
    <property type="entry name" value="LmbE-like"/>
    <property type="match status" value="1"/>
</dbReference>
<evidence type="ECO:0000256" key="3">
    <source>
        <dbReference type="SAM" id="Phobius"/>
    </source>
</evidence>
<dbReference type="PANTHER" id="PTHR12993">
    <property type="entry name" value="N-ACETYLGLUCOSAMINYL-PHOSPHATIDYLINOSITOL DE-N-ACETYLASE-RELATED"/>
    <property type="match status" value="1"/>
</dbReference>
<dbReference type="EC" id="3.5.1.89" evidence="2"/>
<evidence type="ECO:0000313" key="5">
    <source>
        <dbReference type="Proteomes" id="UP001303373"/>
    </source>
</evidence>
<protein>
    <recommendedName>
        <fullName evidence="2">N-acetylglucosaminylphosphatidylinositol deacetylase</fullName>
        <ecNumber evidence="2">3.5.1.89</ecNumber>
    </recommendedName>
</protein>
<name>A0AAQ3M8K6_9PEZI</name>
<keyword evidence="3" id="KW-0472">Membrane</keyword>
<dbReference type="Proteomes" id="UP001303373">
    <property type="component" value="Chromosome 7"/>
</dbReference>
<comment type="similarity">
    <text evidence="1">Belongs to the PIGL family.</text>
</comment>
<dbReference type="GO" id="GO:0005783">
    <property type="term" value="C:endoplasmic reticulum"/>
    <property type="evidence" value="ECO:0007669"/>
    <property type="project" value="TreeGrafter"/>
</dbReference>
<evidence type="ECO:0000313" key="4">
    <source>
        <dbReference type="EMBL" id="WPH01991.1"/>
    </source>
</evidence>
<keyword evidence="5" id="KW-1185">Reference proteome</keyword>
<keyword evidence="3" id="KW-0812">Transmembrane</keyword>
<feature type="transmembrane region" description="Helical" evidence="3">
    <location>
        <begin position="12"/>
        <end position="33"/>
    </location>
</feature>
<organism evidence="4 5">
    <name type="scientific">Acrodontium crateriforme</name>
    <dbReference type="NCBI Taxonomy" id="150365"/>
    <lineage>
        <taxon>Eukaryota</taxon>
        <taxon>Fungi</taxon>
        <taxon>Dikarya</taxon>
        <taxon>Ascomycota</taxon>
        <taxon>Pezizomycotina</taxon>
        <taxon>Dothideomycetes</taxon>
        <taxon>Dothideomycetidae</taxon>
        <taxon>Mycosphaerellales</taxon>
        <taxon>Teratosphaeriaceae</taxon>
        <taxon>Acrodontium</taxon>
    </lineage>
</organism>
<reference evidence="4 5" key="1">
    <citation type="submission" date="2023-11" db="EMBL/GenBank/DDBJ databases">
        <title>An acidophilic fungus is an integral part of prey digestion in a carnivorous sundew plant.</title>
        <authorList>
            <person name="Tsai I.J."/>
        </authorList>
    </citation>
    <scope>NUCLEOTIDE SEQUENCE [LARGE SCALE GENOMIC DNA]</scope>
    <source>
        <strain evidence="4">169a</strain>
    </source>
</reference>
<dbReference type="PANTHER" id="PTHR12993:SF11">
    <property type="entry name" value="N-ACETYLGLUCOSAMINYL-PHOSPHATIDYLINOSITOL DE-N-ACETYLASE"/>
    <property type="match status" value="1"/>
</dbReference>
<dbReference type="AlphaFoldDB" id="A0AAQ3M8K6"/>